<reference evidence="1 2" key="1">
    <citation type="submission" date="2019-02" db="EMBL/GenBank/DDBJ databases">
        <title>Deep-cultivation of Planctomycetes and their phenomic and genomic characterization uncovers novel biology.</title>
        <authorList>
            <person name="Wiegand S."/>
            <person name="Jogler M."/>
            <person name="Boedeker C."/>
            <person name="Pinto D."/>
            <person name="Vollmers J."/>
            <person name="Rivas-Marin E."/>
            <person name="Kohn T."/>
            <person name="Peeters S.H."/>
            <person name="Heuer A."/>
            <person name="Rast P."/>
            <person name="Oberbeckmann S."/>
            <person name="Bunk B."/>
            <person name="Jeske O."/>
            <person name="Meyerdierks A."/>
            <person name="Storesund J.E."/>
            <person name="Kallscheuer N."/>
            <person name="Luecker S."/>
            <person name="Lage O.M."/>
            <person name="Pohl T."/>
            <person name="Merkel B.J."/>
            <person name="Hornburger P."/>
            <person name="Mueller R.-W."/>
            <person name="Bruemmer F."/>
            <person name="Labrenz M."/>
            <person name="Spormann A.M."/>
            <person name="Op den Camp H."/>
            <person name="Overmann J."/>
            <person name="Amann R."/>
            <person name="Jetten M.S.M."/>
            <person name="Mascher T."/>
            <person name="Medema M.H."/>
            <person name="Devos D.P."/>
            <person name="Kaster A.-K."/>
            <person name="Ovreas L."/>
            <person name="Rohde M."/>
            <person name="Galperin M.Y."/>
            <person name="Jogler C."/>
        </authorList>
    </citation>
    <scope>NUCLEOTIDE SEQUENCE [LARGE SCALE GENOMIC DNA]</scope>
    <source>
        <strain evidence="1 2">Pla85_3_4</strain>
    </source>
</reference>
<evidence type="ECO:0000313" key="1">
    <source>
        <dbReference type="EMBL" id="QDU93805.1"/>
    </source>
</evidence>
<name>A0A518DPP2_9BACT</name>
<sequence>MEFKSKTSKLWGNFFKQGMPQMRPFPMSWFAFFLCFFAWFGIAPRMKIVREPSVC</sequence>
<protein>
    <submittedName>
        <fullName evidence="1">Uncharacterized protein</fullName>
    </submittedName>
</protein>
<proteinExistence type="predicted"/>
<keyword evidence="2" id="KW-1185">Reference proteome</keyword>
<dbReference type="EMBL" id="CP036433">
    <property type="protein sequence ID" value="QDU93805.1"/>
    <property type="molecule type" value="Genomic_DNA"/>
</dbReference>
<gene>
    <name evidence="1" type="ORF">Pla8534_15880</name>
</gene>
<dbReference type="KEGG" id="lcre:Pla8534_15880"/>
<organism evidence="1 2">
    <name type="scientific">Lignipirellula cremea</name>
    <dbReference type="NCBI Taxonomy" id="2528010"/>
    <lineage>
        <taxon>Bacteria</taxon>
        <taxon>Pseudomonadati</taxon>
        <taxon>Planctomycetota</taxon>
        <taxon>Planctomycetia</taxon>
        <taxon>Pirellulales</taxon>
        <taxon>Pirellulaceae</taxon>
        <taxon>Lignipirellula</taxon>
    </lineage>
</organism>
<dbReference type="Proteomes" id="UP000317648">
    <property type="component" value="Chromosome"/>
</dbReference>
<dbReference type="AlphaFoldDB" id="A0A518DPP2"/>
<accession>A0A518DPP2</accession>
<evidence type="ECO:0000313" key="2">
    <source>
        <dbReference type="Proteomes" id="UP000317648"/>
    </source>
</evidence>